<accession>A0A3D9FNM9</accession>
<dbReference type="EMBL" id="QRDQ01000011">
    <property type="protein sequence ID" value="RED21944.1"/>
    <property type="molecule type" value="Genomic_DNA"/>
</dbReference>
<gene>
    <name evidence="1" type="ORF">BD847_3433</name>
</gene>
<evidence type="ECO:0000313" key="2">
    <source>
        <dbReference type="Proteomes" id="UP000257004"/>
    </source>
</evidence>
<dbReference type="AlphaFoldDB" id="A0A3D9FNM9"/>
<proteinExistence type="predicted"/>
<dbReference type="OrthoDB" id="1265511at2"/>
<protein>
    <submittedName>
        <fullName evidence="1">Bacteriocin-like protein</fullName>
    </submittedName>
</protein>
<name>A0A3D9FNM9_9FLAO</name>
<comment type="caution">
    <text evidence="1">The sequence shown here is derived from an EMBL/GenBank/DDBJ whole genome shotgun (WGS) entry which is preliminary data.</text>
</comment>
<dbReference type="Proteomes" id="UP000257004">
    <property type="component" value="Unassembled WGS sequence"/>
</dbReference>
<dbReference type="RefSeq" id="WP_115889426.1">
    <property type="nucleotide sequence ID" value="NZ_QRDQ01000011.1"/>
</dbReference>
<evidence type="ECO:0000313" key="1">
    <source>
        <dbReference type="EMBL" id="RED21944.1"/>
    </source>
</evidence>
<keyword evidence="2" id="KW-1185">Reference proteome</keyword>
<sequence>MKIIKNLVGERLSKDELKQVKGGTAPHCNTGKICYRGENDKGELLWDCVPLTTECKDFP</sequence>
<organism evidence="1 2">
    <name type="scientific">Flavobacterium cutihirudinis</name>
    <dbReference type="NCBI Taxonomy" id="1265740"/>
    <lineage>
        <taxon>Bacteria</taxon>
        <taxon>Pseudomonadati</taxon>
        <taxon>Bacteroidota</taxon>
        <taxon>Flavobacteriia</taxon>
        <taxon>Flavobacteriales</taxon>
        <taxon>Flavobacteriaceae</taxon>
        <taxon>Flavobacterium</taxon>
    </lineage>
</organism>
<reference evidence="1 2" key="1">
    <citation type="submission" date="2018-07" db="EMBL/GenBank/DDBJ databases">
        <title>Genomic Encyclopedia of Archaeal and Bacterial Type Strains, Phase II (KMG-II): from individual species to whole genera.</title>
        <authorList>
            <person name="Goeker M."/>
        </authorList>
    </citation>
    <scope>NUCLEOTIDE SEQUENCE [LARGE SCALE GENOMIC DNA]</scope>
    <source>
        <strain evidence="1 2">DSM 25795</strain>
    </source>
</reference>